<feature type="region of interest" description="Disordered" evidence="1">
    <location>
        <begin position="170"/>
        <end position="196"/>
    </location>
</feature>
<dbReference type="OrthoDB" id="10639808at2759"/>
<sequence>MTQLTFDSCSPPTSRRPRYRSREDMFKPVFCDDWIDKDRNVDIPCTLQARFCDDWRGNDHEAWVTGPECPLRTTQTIRLCHCALPNPHICNTATLPKSDSEVRQETPAWPGQRPRYKRKRVQLQPKIAAEPLPKASPEPDSWLPRTLETSPSSLDFFDLCSDAEEYPSLNDHKRRRSQERYCSSTEPENQSESRIDPNWLLFEDLLEEWTSSESSASTPSDYRGGSSTTTSPETVENDEKDENAIALASRNTAELWTYV</sequence>
<evidence type="ECO:0000256" key="1">
    <source>
        <dbReference type="SAM" id="MobiDB-lite"/>
    </source>
</evidence>
<reference evidence="2" key="1">
    <citation type="submission" date="2021-02" db="EMBL/GenBank/DDBJ databases">
        <title>Genome sequence Cadophora malorum strain M34.</title>
        <authorList>
            <person name="Stefanovic E."/>
            <person name="Vu D."/>
            <person name="Scully C."/>
            <person name="Dijksterhuis J."/>
            <person name="Roader J."/>
            <person name="Houbraken J."/>
        </authorList>
    </citation>
    <scope>NUCLEOTIDE SEQUENCE</scope>
    <source>
        <strain evidence="2">M34</strain>
    </source>
</reference>
<proteinExistence type="predicted"/>
<keyword evidence="3" id="KW-1185">Reference proteome</keyword>
<dbReference type="AlphaFoldDB" id="A0A8H7W5Z0"/>
<organism evidence="2 3">
    <name type="scientific">Cadophora malorum</name>
    <dbReference type="NCBI Taxonomy" id="108018"/>
    <lineage>
        <taxon>Eukaryota</taxon>
        <taxon>Fungi</taxon>
        <taxon>Dikarya</taxon>
        <taxon>Ascomycota</taxon>
        <taxon>Pezizomycotina</taxon>
        <taxon>Leotiomycetes</taxon>
        <taxon>Helotiales</taxon>
        <taxon>Ploettnerulaceae</taxon>
        <taxon>Cadophora</taxon>
    </lineage>
</organism>
<dbReference type="Proteomes" id="UP000664132">
    <property type="component" value="Unassembled WGS sequence"/>
</dbReference>
<gene>
    <name evidence="2" type="ORF">IFR04_013331</name>
</gene>
<evidence type="ECO:0000313" key="3">
    <source>
        <dbReference type="Proteomes" id="UP000664132"/>
    </source>
</evidence>
<evidence type="ECO:0000313" key="2">
    <source>
        <dbReference type="EMBL" id="KAG4413548.1"/>
    </source>
</evidence>
<accession>A0A8H7W5Z0</accession>
<feature type="compositionally biased region" description="Polar residues" evidence="1">
    <location>
        <begin position="180"/>
        <end position="192"/>
    </location>
</feature>
<protein>
    <submittedName>
        <fullName evidence="2">Uncharacterized protein</fullName>
    </submittedName>
</protein>
<dbReference type="EMBL" id="JAFJYH010000309">
    <property type="protein sequence ID" value="KAG4413548.1"/>
    <property type="molecule type" value="Genomic_DNA"/>
</dbReference>
<feature type="region of interest" description="Disordered" evidence="1">
    <location>
        <begin position="210"/>
        <end position="246"/>
    </location>
</feature>
<name>A0A8H7W5Z0_9HELO</name>
<feature type="compositionally biased region" description="Low complexity" evidence="1">
    <location>
        <begin position="210"/>
        <end position="221"/>
    </location>
</feature>
<comment type="caution">
    <text evidence="2">The sequence shown here is derived from an EMBL/GenBank/DDBJ whole genome shotgun (WGS) entry which is preliminary data.</text>
</comment>
<feature type="region of interest" description="Disordered" evidence="1">
    <location>
        <begin position="93"/>
        <end position="147"/>
    </location>
</feature>
<feature type="compositionally biased region" description="Polar residues" evidence="1">
    <location>
        <begin position="225"/>
        <end position="234"/>
    </location>
</feature>